<keyword evidence="7 8" id="KW-0472">Membrane</keyword>
<evidence type="ECO:0000259" key="9">
    <source>
        <dbReference type="Pfam" id="PF01694"/>
    </source>
</evidence>
<reference evidence="11" key="1">
    <citation type="submission" date="2015-08" db="EMBL/GenBank/DDBJ databases">
        <authorList>
            <person name="Varghese N."/>
        </authorList>
    </citation>
    <scope>NUCLEOTIDE SEQUENCE [LARGE SCALE GENOMIC DNA]</scope>
    <source>
        <strain evidence="11">JCM 18476</strain>
    </source>
</reference>
<dbReference type="GO" id="GO:0016020">
    <property type="term" value="C:membrane"/>
    <property type="evidence" value="ECO:0007669"/>
    <property type="project" value="UniProtKB-SubCell"/>
</dbReference>
<keyword evidence="3 8" id="KW-0812">Transmembrane</keyword>
<name>A0A0K6IJL8_9GAMM</name>
<feature type="domain" description="Peptidase S54 rhomboid" evidence="9">
    <location>
        <begin position="53"/>
        <end position="187"/>
    </location>
</feature>
<dbReference type="GO" id="GO:0004252">
    <property type="term" value="F:serine-type endopeptidase activity"/>
    <property type="evidence" value="ECO:0007669"/>
    <property type="project" value="InterPro"/>
</dbReference>
<dbReference type="STRING" id="1137284.GCA_001418205_01136"/>
<evidence type="ECO:0000256" key="7">
    <source>
        <dbReference type="ARBA" id="ARBA00023136"/>
    </source>
</evidence>
<proteinExistence type="predicted"/>
<evidence type="ECO:0000256" key="8">
    <source>
        <dbReference type="SAM" id="Phobius"/>
    </source>
</evidence>
<dbReference type="Gene3D" id="1.20.1540.10">
    <property type="entry name" value="Rhomboid-like"/>
    <property type="match status" value="1"/>
</dbReference>
<keyword evidence="4" id="KW-0378">Hydrolase</keyword>
<dbReference type="InterPro" id="IPR002610">
    <property type="entry name" value="Peptidase_S54_rhomboid-like"/>
</dbReference>
<feature type="transmembrane region" description="Helical" evidence="8">
    <location>
        <begin position="94"/>
        <end position="117"/>
    </location>
</feature>
<feature type="transmembrane region" description="Helical" evidence="8">
    <location>
        <begin position="7"/>
        <end position="26"/>
    </location>
</feature>
<evidence type="ECO:0000256" key="5">
    <source>
        <dbReference type="ARBA" id="ARBA00022825"/>
    </source>
</evidence>
<evidence type="ECO:0000313" key="10">
    <source>
        <dbReference type="EMBL" id="CUB03289.1"/>
    </source>
</evidence>
<dbReference type="PANTHER" id="PTHR22936">
    <property type="entry name" value="RHOMBOID-RELATED"/>
    <property type="match status" value="1"/>
</dbReference>
<dbReference type="RefSeq" id="WP_072242054.1">
    <property type="nucleotide sequence ID" value="NZ_CYHG01000003.1"/>
</dbReference>
<dbReference type="Proteomes" id="UP000182769">
    <property type="component" value="Unassembled WGS sequence"/>
</dbReference>
<sequence>MKKLPIASIGLGLTTIFVSMIVAYIVTGSFLGKVTMIELKSYGGVNVSNLMNWEVWTLFTSQLVHAKQYHMFYNVLSLVVLGYAIEKRIGWPRFLLVWFIAGASGTLYSTLFVQAPWNTGTGGSQAVLGIAGFGIILTTIMHDKRNVIYALLFALIPAFSLDLIFANYPKPGHVLSLAVGMVLGVFHVNKLTKSSNKDAACGAA</sequence>
<evidence type="ECO:0000256" key="6">
    <source>
        <dbReference type="ARBA" id="ARBA00022989"/>
    </source>
</evidence>
<keyword evidence="11" id="KW-1185">Reference proteome</keyword>
<feature type="transmembrane region" description="Helical" evidence="8">
    <location>
        <begin position="123"/>
        <end position="140"/>
    </location>
</feature>
<keyword evidence="5" id="KW-0720">Serine protease</keyword>
<dbReference type="InterPro" id="IPR022764">
    <property type="entry name" value="Peptidase_S54_rhomboid_dom"/>
</dbReference>
<organism evidence="10 11">
    <name type="scientific">Marinomonas fungiae</name>
    <dbReference type="NCBI Taxonomy" id="1137284"/>
    <lineage>
        <taxon>Bacteria</taxon>
        <taxon>Pseudomonadati</taxon>
        <taxon>Pseudomonadota</taxon>
        <taxon>Gammaproteobacteria</taxon>
        <taxon>Oceanospirillales</taxon>
        <taxon>Oceanospirillaceae</taxon>
        <taxon>Marinomonas</taxon>
    </lineage>
</organism>
<feature type="transmembrane region" description="Helical" evidence="8">
    <location>
        <begin position="172"/>
        <end position="189"/>
    </location>
</feature>
<dbReference type="GO" id="GO:0006508">
    <property type="term" value="P:proteolysis"/>
    <property type="evidence" value="ECO:0007669"/>
    <property type="project" value="UniProtKB-KW"/>
</dbReference>
<evidence type="ECO:0000256" key="3">
    <source>
        <dbReference type="ARBA" id="ARBA00022692"/>
    </source>
</evidence>
<evidence type="ECO:0000256" key="2">
    <source>
        <dbReference type="ARBA" id="ARBA00022670"/>
    </source>
</evidence>
<evidence type="ECO:0000256" key="1">
    <source>
        <dbReference type="ARBA" id="ARBA00004141"/>
    </source>
</evidence>
<evidence type="ECO:0000256" key="4">
    <source>
        <dbReference type="ARBA" id="ARBA00022801"/>
    </source>
</evidence>
<dbReference type="AlphaFoldDB" id="A0A0K6IJL8"/>
<dbReference type="InterPro" id="IPR035952">
    <property type="entry name" value="Rhomboid-like_sf"/>
</dbReference>
<gene>
    <name evidence="10" type="ORF">Ga0061065_103139</name>
</gene>
<comment type="subcellular location">
    <subcellularLocation>
        <location evidence="1">Membrane</location>
        <topology evidence="1">Multi-pass membrane protein</topology>
    </subcellularLocation>
</comment>
<dbReference type="EMBL" id="CYHG01000003">
    <property type="protein sequence ID" value="CUB03289.1"/>
    <property type="molecule type" value="Genomic_DNA"/>
</dbReference>
<evidence type="ECO:0000313" key="11">
    <source>
        <dbReference type="Proteomes" id="UP000182769"/>
    </source>
</evidence>
<dbReference type="PANTHER" id="PTHR22936:SF69">
    <property type="entry name" value="RHOMBOID-LIKE PROTEIN"/>
    <property type="match status" value="1"/>
</dbReference>
<dbReference type="SUPFAM" id="SSF144091">
    <property type="entry name" value="Rhomboid-like"/>
    <property type="match status" value="1"/>
</dbReference>
<keyword evidence="2 10" id="KW-0645">Protease</keyword>
<dbReference type="Pfam" id="PF01694">
    <property type="entry name" value="Rhomboid"/>
    <property type="match status" value="1"/>
</dbReference>
<accession>A0A0K6IJL8</accession>
<protein>
    <submittedName>
        <fullName evidence="10">Membrane associated serine protease, rhomboid family</fullName>
    </submittedName>
</protein>
<feature type="transmembrane region" description="Helical" evidence="8">
    <location>
        <begin position="147"/>
        <end position="166"/>
    </location>
</feature>
<keyword evidence="6 8" id="KW-1133">Transmembrane helix</keyword>